<protein>
    <submittedName>
        <fullName evidence="2">Uncharacterized protein</fullName>
    </submittedName>
</protein>
<dbReference type="Proteomes" id="UP000055024">
    <property type="component" value="Unassembled WGS sequence"/>
</dbReference>
<evidence type="ECO:0000313" key="2">
    <source>
        <dbReference type="EMBL" id="KRZ19283.1"/>
    </source>
</evidence>
<organism evidence="2 3">
    <name type="scientific">Trichinella zimbabwensis</name>
    <dbReference type="NCBI Taxonomy" id="268475"/>
    <lineage>
        <taxon>Eukaryota</taxon>
        <taxon>Metazoa</taxon>
        <taxon>Ecdysozoa</taxon>
        <taxon>Nematoda</taxon>
        <taxon>Enoplea</taxon>
        <taxon>Dorylaimia</taxon>
        <taxon>Trichinellida</taxon>
        <taxon>Trichinellidae</taxon>
        <taxon>Trichinella</taxon>
    </lineage>
</organism>
<evidence type="ECO:0000313" key="3">
    <source>
        <dbReference type="Proteomes" id="UP000055024"/>
    </source>
</evidence>
<keyword evidence="3" id="KW-1185">Reference proteome</keyword>
<name>A0A0V1I8Y2_9BILA</name>
<feature type="transmembrane region" description="Helical" evidence="1">
    <location>
        <begin position="12"/>
        <end position="39"/>
    </location>
</feature>
<dbReference type="AlphaFoldDB" id="A0A0V1I8Y2"/>
<evidence type="ECO:0000256" key="1">
    <source>
        <dbReference type="SAM" id="Phobius"/>
    </source>
</evidence>
<reference evidence="2 3" key="1">
    <citation type="submission" date="2015-01" db="EMBL/GenBank/DDBJ databases">
        <title>Evolution of Trichinella species and genotypes.</title>
        <authorList>
            <person name="Korhonen P.K."/>
            <person name="Edoardo P."/>
            <person name="Giuseppe L.R."/>
            <person name="Gasser R.B."/>
        </authorList>
    </citation>
    <scope>NUCLEOTIDE SEQUENCE [LARGE SCALE GENOMIC DNA]</scope>
    <source>
        <strain evidence="2">ISS1029</strain>
    </source>
</reference>
<keyword evidence="1" id="KW-0472">Membrane</keyword>
<keyword evidence="1" id="KW-1133">Transmembrane helix</keyword>
<keyword evidence="1" id="KW-0812">Transmembrane</keyword>
<accession>A0A0V1I8Y2</accession>
<dbReference type="EMBL" id="JYDP01000001">
    <property type="protein sequence ID" value="KRZ19283.1"/>
    <property type="molecule type" value="Genomic_DNA"/>
</dbReference>
<sequence length="98" mass="11366">MRYSNPFYTLSFIVELYIVFVTNLFMYICLFLMGACFALQIDIFQKKSSLLVVSCDLSRSGQFWVSQIITSVQPSSSVDPHHFQYIFNFDAFFFAAVN</sequence>
<comment type="caution">
    <text evidence="2">The sequence shown here is derived from an EMBL/GenBank/DDBJ whole genome shotgun (WGS) entry which is preliminary data.</text>
</comment>
<proteinExistence type="predicted"/>
<gene>
    <name evidence="2" type="ORF">T11_7654</name>
</gene>